<gene>
    <name evidence="1" type="ORF">Tci_929781</name>
</gene>
<accession>A0A699XCJ8</accession>
<evidence type="ECO:0000313" key="1">
    <source>
        <dbReference type="EMBL" id="GFD57812.1"/>
    </source>
</evidence>
<feature type="non-terminal residue" evidence="1">
    <location>
        <position position="1"/>
    </location>
</feature>
<dbReference type="EMBL" id="BKCJ011845231">
    <property type="protein sequence ID" value="GFD57812.1"/>
    <property type="molecule type" value="Genomic_DNA"/>
</dbReference>
<feature type="non-terminal residue" evidence="1">
    <location>
        <position position="83"/>
    </location>
</feature>
<organism evidence="1">
    <name type="scientific">Tanacetum cinerariifolium</name>
    <name type="common">Dalmatian daisy</name>
    <name type="synonym">Chrysanthemum cinerariifolium</name>
    <dbReference type="NCBI Taxonomy" id="118510"/>
    <lineage>
        <taxon>Eukaryota</taxon>
        <taxon>Viridiplantae</taxon>
        <taxon>Streptophyta</taxon>
        <taxon>Embryophyta</taxon>
        <taxon>Tracheophyta</taxon>
        <taxon>Spermatophyta</taxon>
        <taxon>Magnoliopsida</taxon>
        <taxon>eudicotyledons</taxon>
        <taxon>Gunneridae</taxon>
        <taxon>Pentapetalae</taxon>
        <taxon>asterids</taxon>
        <taxon>campanulids</taxon>
        <taxon>Asterales</taxon>
        <taxon>Asteraceae</taxon>
        <taxon>Asteroideae</taxon>
        <taxon>Anthemideae</taxon>
        <taxon>Anthemidinae</taxon>
        <taxon>Tanacetum</taxon>
    </lineage>
</organism>
<dbReference type="AlphaFoldDB" id="A0A699XCJ8"/>
<comment type="caution">
    <text evidence="1">The sequence shown here is derived from an EMBL/GenBank/DDBJ whole genome shotgun (WGS) entry which is preliminary data.</text>
</comment>
<name>A0A699XCJ8_TANCI</name>
<sequence>WIEELKEWKQRFLTLILLKRLAFDECPGLFWNANEQHASAPFDVIAERMRDRIEVVICAGLNDEQNVRMRKGLGTCAAGWAQG</sequence>
<protein>
    <submittedName>
        <fullName evidence="1">Uncharacterized protein</fullName>
    </submittedName>
</protein>
<reference evidence="1" key="1">
    <citation type="journal article" date="2019" name="Sci. Rep.">
        <title>Draft genome of Tanacetum cinerariifolium, the natural source of mosquito coil.</title>
        <authorList>
            <person name="Yamashiro T."/>
            <person name="Shiraishi A."/>
            <person name="Satake H."/>
            <person name="Nakayama K."/>
        </authorList>
    </citation>
    <scope>NUCLEOTIDE SEQUENCE</scope>
</reference>
<proteinExistence type="predicted"/>